<keyword evidence="8" id="KW-1185">Reference proteome</keyword>
<evidence type="ECO:0000313" key="8">
    <source>
        <dbReference type="Proteomes" id="UP001148312"/>
    </source>
</evidence>
<evidence type="ECO:0000256" key="5">
    <source>
        <dbReference type="ARBA" id="ARBA00023136"/>
    </source>
</evidence>
<dbReference type="PANTHER" id="PTHR28286">
    <property type="match status" value="1"/>
</dbReference>
<dbReference type="AlphaFoldDB" id="A0A9W9XHZ8"/>
<dbReference type="PRINTS" id="PR00251">
    <property type="entry name" value="BACTRLOPSIN"/>
</dbReference>
<feature type="transmembrane region" description="Helical" evidence="6">
    <location>
        <begin position="56"/>
        <end position="75"/>
    </location>
</feature>
<dbReference type="SUPFAM" id="SSF81321">
    <property type="entry name" value="Family A G protein-coupled receptor-like"/>
    <property type="match status" value="1"/>
</dbReference>
<feature type="transmembrane region" description="Helical" evidence="6">
    <location>
        <begin position="110"/>
        <end position="128"/>
    </location>
</feature>
<dbReference type="PANTHER" id="PTHR28286:SF1">
    <property type="entry name" value="30 KDA HEAT SHOCK PROTEIN-RELATED"/>
    <property type="match status" value="1"/>
</dbReference>
<feature type="transmembrane region" description="Helical" evidence="6">
    <location>
        <begin position="135"/>
        <end position="155"/>
    </location>
</feature>
<organism evidence="7 8">
    <name type="scientific">Penicillium diatomitis</name>
    <dbReference type="NCBI Taxonomy" id="2819901"/>
    <lineage>
        <taxon>Eukaryota</taxon>
        <taxon>Fungi</taxon>
        <taxon>Dikarya</taxon>
        <taxon>Ascomycota</taxon>
        <taxon>Pezizomycotina</taxon>
        <taxon>Eurotiomycetes</taxon>
        <taxon>Eurotiomycetidae</taxon>
        <taxon>Eurotiales</taxon>
        <taxon>Aspergillaceae</taxon>
        <taxon>Penicillium</taxon>
    </lineage>
</organism>
<dbReference type="GO" id="GO:0005886">
    <property type="term" value="C:plasma membrane"/>
    <property type="evidence" value="ECO:0007669"/>
    <property type="project" value="TreeGrafter"/>
</dbReference>
<keyword evidence="4 6" id="KW-1133">Transmembrane helix</keyword>
<keyword evidence="3 6" id="KW-0812">Transmembrane</keyword>
<evidence type="ECO:0000256" key="1">
    <source>
        <dbReference type="ARBA" id="ARBA00004141"/>
    </source>
</evidence>
<accession>A0A9W9XHZ8</accession>
<evidence type="ECO:0000256" key="3">
    <source>
        <dbReference type="ARBA" id="ARBA00022692"/>
    </source>
</evidence>
<dbReference type="Gene3D" id="1.20.1070.10">
    <property type="entry name" value="Rhodopsin 7-helix transmembrane proteins"/>
    <property type="match status" value="1"/>
</dbReference>
<evidence type="ECO:0000256" key="2">
    <source>
        <dbReference type="ARBA" id="ARBA00008130"/>
    </source>
</evidence>
<evidence type="ECO:0000256" key="4">
    <source>
        <dbReference type="ARBA" id="ARBA00022989"/>
    </source>
</evidence>
<comment type="subcellular location">
    <subcellularLocation>
        <location evidence="1">Membrane</location>
        <topology evidence="1">Multi-pass membrane protein</topology>
    </subcellularLocation>
</comment>
<keyword evidence="5 6" id="KW-0472">Membrane</keyword>
<evidence type="ECO:0008006" key="9">
    <source>
        <dbReference type="Google" id="ProtNLM"/>
    </source>
</evidence>
<dbReference type="InterPro" id="IPR001425">
    <property type="entry name" value="Arc/bac/fun_rhodopsins"/>
</dbReference>
<feature type="transmembrane region" description="Helical" evidence="6">
    <location>
        <begin position="26"/>
        <end position="49"/>
    </location>
</feature>
<protein>
    <recommendedName>
        <fullName evidence="9">Family A G protein-coupled receptor-like protein</fullName>
    </recommendedName>
</protein>
<feature type="transmembrane region" description="Helical" evidence="6">
    <location>
        <begin position="195"/>
        <end position="217"/>
    </location>
</feature>
<proteinExistence type="inferred from homology"/>
<feature type="transmembrane region" description="Helical" evidence="6">
    <location>
        <begin position="229"/>
        <end position="249"/>
    </location>
</feature>
<dbReference type="Proteomes" id="UP001148312">
    <property type="component" value="Unassembled WGS sequence"/>
</dbReference>
<name>A0A9W9XHZ8_9EURO</name>
<dbReference type="RefSeq" id="XP_056793736.1">
    <property type="nucleotide sequence ID" value="XM_056931705.1"/>
</dbReference>
<reference evidence="7" key="1">
    <citation type="submission" date="2022-12" db="EMBL/GenBank/DDBJ databases">
        <authorList>
            <person name="Petersen C."/>
        </authorList>
    </citation>
    <scope>NUCLEOTIDE SEQUENCE</scope>
    <source>
        <strain evidence="7">IBT 30728</strain>
    </source>
</reference>
<sequence>MPSLLSRAISVHVQRPDIAVTHWGQIWFWILTATFAVAGILFLAAALLTQRKSLPIFYYLSALACYVISMGYFAMAADLGWVAVEVEFVREGWHANLGSNPTRQVFWARYVSWLVATPLLMTELLLLVSASIEVILLDVFLILIVMGTGFFGAIIPSTYKWAYYFYGAIACAGIASLLAHGHRLASRHGNSMKRMYFLCSLDISILWCGYGIAWGLSEGGNVISPDGEALFYGMLDLIGGPVYGILVALTASQCLREADDSLQC</sequence>
<dbReference type="Pfam" id="PF01036">
    <property type="entry name" value="Bac_rhodopsin"/>
    <property type="match status" value="1"/>
</dbReference>
<dbReference type="GO" id="GO:0005783">
    <property type="term" value="C:endoplasmic reticulum"/>
    <property type="evidence" value="ECO:0007669"/>
    <property type="project" value="TreeGrafter"/>
</dbReference>
<comment type="caution">
    <text evidence="7">The sequence shown here is derived from an EMBL/GenBank/DDBJ whole genome shotgun (WGS) entry which is preliminary data.</text>
</comment>
<reference evidence="7" key="2">
    <citation type="journal article" date="2023" name="IMA Fungus">
        <title>Comparative genomic study of the Penicillium genus elucidates a diverse pangenome and 15 lateral gene transfer events.</title>
        <authorList>
            <person name="Petersen C."/>
            <person name="Sorensen T."/>
            <person name="Nielsen M.R."/>
            <person name="Sondergaard T.E."/>
            <person name="Sorensen J.L."/>
            <person name="Fitzpatrick D.A."/>
            <person name="Frisvad J.C."/>
            <person name="Nielsen K.L."/>
        </authorList>
    </citation>
    <scope>NUCLEOTIDE SEQUENCE</scope>
    <source>
        <strain evidence="7">IBT 30728</strain>
    </source>
</reference>
<evidence type="ECO:0000313" key="7">
    <source>
        <dbReference type="EMBL" id="KAJ5493356.1"/>
    </source>
</evidence>
<feature type="transmembrane region" description="Helical" evidence="6">
    <location>
        <begin position="161"/>
        <end position="179"/>
    </location>
</feature>
<dbReference type="EMBL" id="JAPWDQ010000002">
    <property type="protein sequence ID" value="KAJ5493356.1"/>
    <property type="molecule type" value="Genomic_DNA"/>
</dbReference>
<evidence type="ECO:0000256" key="6">
    <source>
        <dbReference type="SAM" id="Phobius"/>
    </source>
</evidence>
<gene>
    <name evidence="7" type="ORF">N7539_002102</name>
</gene>
<dbReference type="GeneID" id="81621954"/>
<comment type="similarity">
    <text evidence="2">Belongs to the archaeal/bacterial/fungal opsin family.</text>
</comment>
<dbReference type="SMART" id="SM01021">
    <property type="entry name" value="Bac_rhodopsin"/>
    <property type="match status" value="1"/>
</dbReference>